<dbReference type="InterPro" id="IPR038635">
    <property type="entry name" value="CCR4-NOT_su2/3/5_C_sf"/>
</dbReference>
<keyword evidence="3" id="KW-1185">Reference proteome</keyword>
<reference evidence="2 3" key="1">
    <citation type="journal article" date="2015" name="Nat. Commun.">
        <title>Outbred genome sequencing and CRISPR/Cas9 gene editing in butterflies.</title>
        <authorList>
            <person name="Li X."/>
            <person name="Fan D."/>
            <person name="Zhang W."/>
            <person name="Liu G."/>
            <person name="Zhang L."/>
            <person name="Zhao L."/>
            <person name="Fang X."/>
            <person name="Chen L."/>
            <person name="Dong Y."/>
            <person name="Chen Y."/>
            <person name="Ding Y."/>
            <person name="Zhao R."/>
            <person name="Feng M."/>
            <person name="Zhu Y."/>
            <person name="Feng Y."/>
            <person name="Jiang X."/>
            <person name="Zhu D."/>
            <person name="Xiang H."/>
            <person name="Feng X."/>
            <person name="Li S."/>
            <person name="Wang J."/>
            <person name="Zhang G."/>
            <person name="Kronforst M.R."/>
            <person name="Wang W."/>
        </authorList>
    </citation>
    <scope>NUCLEOTIDE SEQUENCE [LARGE SCALE GENOMIC DNA]</scope>
    <source>
        <strain evidence="2">Ya'a_city_454_Pm</strain>
        <tissue evidence="2">Whole body</tissue>
    </source>
</reference>
<proteinExistence type="predicted"/>
<dbReference type="Gene3D" id="2.30.30.1020">
    <property type="entry name" value="CCR4-NOT complex subunit 2/3/5, C-terminal domain"/>
    <property type="match status" value="1"/>
</dbReference>
<dbReference type="Proteomes" id="UP000053240">
    <property type="component" value="Unassembled WGS sequence"/>
</dbReference>
<feature type="region of interest" description="Disordered" evidence="1">
    <location>
        <begin position="32"/>
        <end position="55"/>
    </location>
</feature>
<organism evidence="2 3">
    <name type="scientific">Papilio machaon</name>
    <name type="common">Old World swallowtail butterfly</name>
    <dbReference type="NCBI Taxonomy" id="76193"/>
    <lineage>
        <taxon>Eukaryota</taxon>
        <taxon>Metazoa</taxon>
        <taxon>Ecdysozoa</taxon>
        <taxon>Arthropoda</taxon>
        <taxon>Hexapoda</taxon>
        <taxon>Insecta</taxon>
        <taxon>Pterygota</taxon>
        <taxon>Neoptera</taxon>
        <taxon>Endopterygota</taxon>
        <taxon>Lepidoptera</taxon>
        <taxon>Glossata</taxon>
        <taxon>Ditrysia</taxon>
        <taxon>Papilionoidea</taxon>
        <taxon>Papilionidae</taxon>
        <taxon>Papilioninae</taxon>
        <taxon>Papilio</taxon>
    </lineage>
</organism>
<dbReference type="KEGG" id="pmac:106707309"/>
<evidence type="ECO:0000256" key="1">
    <source>
        <dbReference type="SAM" id="MobiDB-lite"/>
    </source>
</evidence>
<comment type="caution">
    <text evidence="2">The sequence shown here is derived from an EMBL/GenBank/DDBJ whole genome shotgun (WGS) entry which is preliminary data.</text>
</comment>
<dbReference type="EMBL" id="LADJ01020300">
    <property type="protein sequence ID" value="KPJ21078.1"/>
    <property type="molecule type" value="Genomic_DNA"/>
</dbReference>
<gene>
    <name evidence="2" type="ORF">RR48_00169</name>
</gene>
<evidence type="ECO:0000313" key="2">
    <source>
        <dbReference type="EMBL" id="KPJ21078.1"/>
    </source>
</evidence>
<dbReference type="InParanoid" id="A0A0N1PIY4"/>
<sequence length="139" mass="15413">MVVCYVLSDDSGIPSPPLSAPTPAGTASLKSMAQEAVQRAGLDAHHTQSTRRGTALSQAHIPPLLGVAPLGPLPLTNEHQLQYRMMESSFFHMPHPSDSERMRNYLPRNICQTPVYYNQVPICIPLYNMPHVKPLIWNT</sequence>
<protein>
    <submittedName>
        <fullName evidence="2">Uncharacterized protein</fullName>
    </submittedName>
</protein>
<dbReference type="STRING" id="76193.A0A0N1PIY4"/>
<evidence type="ECO:0000313" key="3">
    <source>
        <dbReference type="Proteomes" id="UP000053240"/>
    </source>
</evidence>
<dbReference type="AlphaFoldDB" id="A0A0N1PIY4"/>
<accession>A0A0N1PIY4</accession>
<name>A0A0N1PIY4_PAPMA</name>